<protein>
    <recommendedName>
        <fullName evidence="14">Transient receptor potential cation channel subfamily A member 1</fullName>
    </recommendedName>
    <alternativeName>
        <fullName evidence="15">Ankyrin-like with transmembrane domains protein 1</fullName>
    </alternativeName>
</protein>
<dbReference type="PRINTS" id="PR01415">
    <property type="entry name" value="ANKYRIN"/>
</dbReference>
<evidence type="ECO:0000256" key="12">
    <source>
        <dbReference type="ARBA" id="ARBA00023303"/>
    </source>
</evidence>
<feature type="repeat" description="ANK" evidence="16">
    <location>
        <begin position="409"/>
        <end position="441"/>
    </location>
</feature>
<dbReference type="GO" id="GO:0022836">
    <property type="term" value="F:gated channel activity"/>
    <property type="evidence" value="ECO:0007669"/>
    <property type="project" value="UniProtKB-ARBA"/>
</dbReference>
<comment type="similarity">
    <text evidence="13">Belongs to the transient receptor (TC 1.A.4) family.</text>
</comment>
<evidence type="ECO:0000256" key="9">
    <source>
        <dbReference type="ARBA" id="ARBA00023065"/>
    </source>
</evidence>
<evidence type="ECO:0000256" key="3">
    <source>
        <dbReference type="ARBA" id="ARBA00022475"/>
    </source>
</evidence>
<comment type="subcellular location">
    <subcellularLocation>
        <location evidence="1">Cell membrane</location>
        <topology evidence="1">Multi-pass membrane protein</topology>
    </subcellularLocation>
</comment>
<dbReference type="FunFam" id="1.25.40.20:FF:000286">
    <property type="entry name" value="Uncharacterized protein, isoform B"/>
    <property type="match status" value="1"/>
</dbReference>
<evidence type="ECO:0000256" key="13">
    <source>
        <dbReference type="ARBA" id="ARBA00061660"/>
    </source>
</evidence>
<keyword evidence="8 16" id="KW-0040">ANK repeat</keyword>
<dbReference type="GO" id="GO:0033554">
    <property type="term" value="P:cellular response to stress"/>
    <property type="evidence" value="ECO:0007669"/>
    <property type="project" value="UniProtKB-ARBA"/>
</dbReference>
<name>A0A6I8WDH0_DROPS</name>
<feature type="repeat" description="ANK" evidence="16">
    <location>
        <begin position="162"/>
        <end position="194"/>
    </location>
</feature>
<evidence type="ECO:0000313" key="19">
    <source>
        <dbReference type="Proteomes" id="UP000001819"/>
    </source>
</evidence>
<dbReference type="InterPro" id="IPR052076">
    <property type="entry name" value="TRP_cation_channel"/>
</dbReference>
<dbReference type="Proteomes" id="UP000001819">
    <property type="component" value="Chromosome X"/>
</dbReference>
<evidence type="ECO:0000256" key="16">
    <source>
        <dbReference type="PROSITE-ProRule" id="PRU00023"/>
    </source>
</evidence>
<evidence type="ECO:0000313" key="20">
    <source>
        <dbReference type="RefSeq" id="XP_033241471.1"/>
    </source>
</evidence>
<keyword evidence="7 17" id="KW-1133">Transmembrane helix</keyword>
<dbReference type="InterPro" id="IPR036770">
    <property type="entry name" value="Ankyrin_rpt-contain_sf"/>
</dbReference>
<keyword evidence="11" id="KW-0325">Glycoprotein</keyword>
<evidence type="ECO:0000256" key="5">
    <source>
        <dbReference type="ARBA" id="ARBA00022692"/>
    </source>
</evidence>
<dbReference type="Gene3D" id="1.10.287.70">
    <property type="match status" value="1"/>
</dbReference>
<reference evidence="20" key="1">
    <citation type="submission" date="2025-08" db="UniProtKB">
        <authorList>
            <consortium name="RefSeq"/>
        </authorList>
    </citation>
    <scope>IDENTIFICATION</scope>
    <source>
        <strain evidence="20">MV-25-SWS-2005</strain>
        <tissue evidence="20">Whole body</tissue>
    </source>
</reference>
<dbReference type="GO" id="GO:0005262">
    <property type="term" value="F:calcium channel activity"/>
    <property type="evidence" value="ECO:0007669"/>
    <property type="project" value="UniProtKB-ARBA"/>
</dbReference>
<feature type="repeat" description="ANK" evidence="16">
    <location>
        <begin position="129"/>
        <end position="161"/>
    </location>
</feature>
<evidence type="ECO:0000256" key="17">
    <source>
        <dbReference type="SAM" id="Phobius"/>
    </source>
</evidence>
<keyword evidence="10 17" id="KW-0472">Membrane</keyword>
<feature type="repeat" description="ANK" evidence="16">
    <location>
        <begin position="230"/>
        <end position="251"/>
    </location>
</feature>
<dbReference type="GO" id="GO:0005886">
    <property type="term" value="C:plasma membrane"/>
    <property type="evidence" value="ECO:0007669"/>
    <property type="project" value="UniProtKB-SubCell"/>
</dbReference>
<dbReference type="SUPFAM" id="SSF48403">
    <property type="entry name" value="Ankyrin repeat"/>
    <property type="match status" value="2"/>
</dbReference>
<dbReference type="Pfam" id="PF00520">
    <property type="entry name" value="Ion_trans"/>
    <property type="match status" value="1"/>
</dbReference>
<keyword evidence="6" id="KW-0677">Repeat</keyword>
<keyword evidence="19" id="KW-1185">Reference proteome</keyword>
<evidence type="ECO:0000256" key="15">
    <source>
        <dbReference type="ARBA" id="ARBA00079849"/>
    </source>
</evidence>
<feature type="repeat" description="ANK" evidence="16">
    <location>
        <begin position="305"/>
        <end position="337"/>
    </location>
</feature>
<dbReference type="Pfam" id="PF12796">
    <property type="entry name" value="Ank_2"/>
    <property type="match status" value="5"/>
</dbReference>
<keyword evidence="4" id="KW-0716">Sensory transduction</keyword>
<dbReference type="FunFam" id="1.25.40.20:FF:000186">
    <property type="entry name" value="Transient receptor potential cation channel A1, isoform K"/>
    <property type="match status" value="1"/>
</dbReference>
<keyword evidence="3" id="KW-1003">Cell membrane</keyword>
<gene>
    <name evidence="20" type="primary">TrpA1</name>
</gene>
<dbReference type="Gene3D" id="1.25.40.20">
    <property type="entry name" value="Ankyrin repeat-containing domain"/>
    <property type="match status" value="4"/>
</dbReference>
<evidence type="ECO:0000256" key="2">
    <source>
        <dbReference type="ARBA" id="ARBA00022448"/>
    </source>
</evidence>
<evidence type="ECO:0000256" key="1">
    <source>
        <dbReference type="ARBA" id="ARBA00004651"/>
    </source>
</evidence>
<dbReference type="PANTHER" id="PTHR47143">
    <property type="entry name" value="TRANSIENT RECEPTOR POTENTIAL CATION CHANNEL PROTEIN PAINLESS"/>
    <property type="match status" value="1"/>
</dbReference>
<proteinExistence type="inferred from homology"/>
<dbReference type="GO" id="GO:0009266">
    <property type="term" value="P:response to temperature stimulus"/>
    <property type="evidence" value="ECO:0007669"/>
    <property type="project" value="UniProtKB-ARBA"/>
</dbReference>
<evidence type="ECO:0000256" key="14">
    <source>
        <dbReference type="ARBA" id="ARBA00074970"/>
    </source>
</evidence>
<keyword evidence="20" id="KW-0675">Receptor</keyword>
<feature type="transmembrane region" description="Helical" evidence="17">
    <location>
        <begin position="969"/>
        <end position="990"/>
    </location>
</feature>
<dbReference type="InterPro" id="IPR002110">
    <property type="entry name" value="Ankyrin_rpt"/>
</dbReference>
<feature type="repeat" description="ANK" evidence="16">
    <location>
        <begin position="516"/>
        <end position="538"/>
    </location>
</feature>
<dbReference type="AlphaFoldDB" id="A0A6I8WDH0"/>
<dbReference type="PROSITE" id="PS50297">
    <property type="entry name" value="ANK_REP_REGION"/>
    <property type="match status" value="6"/>
</dbReference>
<sequence length="1231" mass="139294">MPKLWNGGVYNSQCPALSSPDLMEAQPTLLPKTRSNSSTSTSTKNRNSKYWIFSMIIERSSGVKRGEIDGDDADTPLEAILPAEPAAEQVCLLRDSPFRILRAAESGNLDDFKRLFMADNTRISLKDGKGRTAAHQATARNRVNILRYIRDQNGDFNAKDNAGNTPLHIAVECDAYEALDYLLSIPVDTGVLNEKKQAPVHLATELNKVKSLRVMGQYRNVIDIQQGGEHGRTALHLAAIYDHEECARILITEFDACPRKPCNNGYYPIHEAAKNASSKTMEVFFQWGEQRGCTREEMISFYDSEGNVPLHSAVHGGDIKAVELCLKSGAKISTQQHDLSTPVHLACAQGAIDIVKLMFEMQPMEKRICLSCTDVQKMTPLHCASMFDHPDIVSYLVSEGADINALDKEHRSPLLLAASRSGWKTVHLLIRLGAGISVKDAAARNVLHFVIMNGGRLTDFAEQVANCQTNNQLQLLLNEKDSMGCSPLHYASRDGHIRSLENLIRLGACINLKNNNNESPLHFAARYGRYNTVRQLLDSEKGSFIINESDGAGMTPLHISSQQGHTRVVQLLLNRGALLHRDHTGRNPLQLAAMSGYTETIELLHSVHSHLLDQVDKDGNTALHLATMENKPHAISVLMSMQCKLVYNVLDMSAIDYAIYYKYPEAALAMVTHEERANEVMALRSDKHPCVTLALIASMPKVFEAVQDKCISKANCKKDSKSFYIKYSFWPYQKTPEQIEAKRKEFNDPKWRPMPLAVVNTMVTHGRVELLAHPLSQKYLQMKWNSYGKYFHLANLLIYSIFLVFVTIYSSLMMNNIELEPGVNKSMSQYCNLGWDQLTHNLSQNHFAATNFRQDSCVERINRTTAILFCAGVIVVYILLNSMREMLQIYQQRLHYILETVNLISWVLYISALVMIVPAFRADGIITSIHYSAASIAVFLSWFRLLLFLQRFDQVGIYVVMFLEILQTLIKVLMVFSILIIAFGLAFYILLSKPNHLSFSNIPMSLLRTFSMMLGELDVVGTYVNTYYRDRLKVPMTSFLILSVFMILMPILLMNLLIGLAVGDIESVRRNAQLKRLAMQVVLHTELERKLPHVWLQRVDKMELIEYPNEAKCKVGFCDFILRKWFSNPFTEDSAMDAISFDNNDDFINAELERQRRKLRDISRMLEQQHQLMRLIVQKMEIKTEADDVDEGISPNEIRSVVGSASAGTNRWNSPRIRNKLRAALSFNKSM</sequence>
<dbReference type="PROSITE" id="PS50088">
    <property type="entry name" value="ANK_REPEAT"/>
    <property type="match status" value="9"/>
</dbReference>
<keyword evidence="5 17" id="KW-0812">Transmembrane</keyword>
<evidence type="ECO:0000259" key="18">
    <source>
        <dbReference type="Pfam" id="PF00520"/>
    </source>
</evidence>
<feature type="repeat" description="ANK" evidence="16">
    <location>
        <begin position="552"/>
        <end position="584"/>
    </location>
</feature>
<feature type="transmembrane region" description="Helical" evidence="17">
    <location>
        <begin position="928"/>
        <end position="949"/>
    </location>
</feature>
<keyword evidence="9" id="KW-0406">Ion transport</keyword>
<feature type="repeat" description="ANK" evidence="16">
    <location>
        <begin position="376"/>
        <end position="408"/>
    </location>
</feature>
<evidence type="ECO:0000256" key="10">
    <source>
        <dbReference type="ARBA" id="ARBA00023136"/>
    </source>
</evidence>
<evidence type="ECO:0000256" key="8">
    <source>
        <dbReference type="ARBA" id="ARBA00023043"/>
    </source>
</evidence>
<keyword evidence="2" id="KW-0813">Transport</keyword>
<dbReference type="GO" id="GO:0003008">
    <property type="term" value="P:system process"/>
    <property type="evidence" value="ECO:0007669"/>
    <property type="project" value="UniProtKB-ARBA"/>
</dbReference>
<feature type="domain" description="Ion transport" evidence="18">
    <location>
        <begin position="801"/>
        <end position="1072"/>
    </location>
</feature>
<feature type="transmembrane region" description="Helical" evidence="17">
    <location>
        <begin position="790"/>
        <end position="812"/>
    </location>
</feature>
<evidence type="ECO:0000256" key="4">
    <source>
        <dbReference type="ARBA" id="ARBA00022606"/>
    </source>
</evidence>
<dbReference type="RefSeq" id="XP_033241471.1">
    <property type="nucleotide sequence ID" value="XM_033385580.1"/>
</dbReference>
<feature type="repeat" description="ANK" evidence="16">
    <location>
        <begin position="483"/>
        <end position="515"/>
    </location>
</feature>
<keyword evidence="12" id="KW-0407">Ion channel</keyword>
<evidence type="ECO:0000256" key="7">
    <source>
        <dbReference type="ARBA" id="ARBA00022989"/>
    </source>
</evidence>
<feature type="transmembrane region" description="Helical" evidence="17">
    <location>
        <begin position="1010"/>
        <end position="1028"/>
    </location>
</feature>
<dbReference type="SMART" id="SM00248">
    <property type="entry name" value="ANK"/>
    <property type="match status" value="15"/>
</dbReference>
<feature type="transmembrane region" description="Helical" evidence="17">
    <location>
        <begin position="1040"/>
        <end position="1062"/>
    </location>
</feature>
<feature type="transmembrane region" description="Helical" evidence="17">
    <location>
        <begin position="901"/>
        <end position="922"/>
    </location>
</feature>
<accession>A0A6I8WDH0</accession>
<evidence type="ECO:0000256" key="11">
    <source>
        <dbReference type="ARBA" id="ARBA00023180"/>
    </source>
</evidence>
<evidence type="ECO:0000256" key="6">
    <source>
        <dbReference type="ARBA" id="ARBA00022737"/>
    </source>
</evidence>
<organism evidence="19 20">
    <name type="scientific">Drosophila pseudoobscura pseudoobscura</name>
    <name type="common">Fruit fly</name>
    <dbReference type="NCBI Taxonomy" id="46245"/>
    <lineage>
        <taxon>Eukaryota</taxon>
        <taxon>Metazoa</taxon>
        <taxon>Ecdysozoa</taxon>
        <taxon>Arthropoda</taxon>
        <taxon>Hexapoda</taxon>
        <taxon>Insecta</taxon>
        <taxon>Pterygota</taxon>
        <taxon>Neoptera</taxon>
        <taxon>Endopterygota</taxon>
        <taxon>Diptera</taxon>
        <taxon>Brachycera</taxon>
        <taxon>Muscomorpha</taxon>
        <taxon>Ephydroidea</taxon>
        <taxon>Drosophilidae</taxon>
        <taxon>Drosophila</taxon>
        <taxon>Sophophora</taxon>
    </lineage>
</organism>
<dbReference type="PANTHER" id="PTHR47143:SF1">
    <property type="entry name" value="ION_TRANS DOMAIN-CONTAINING PROTEIN"/>
    <property type="match status" value="1"/>
</dbReference>
<dbReference type="GO" id="GO:0034703">
    <property type="term" value="C:cation channel complex"/>
    <property type="evidence" value="ECO:0007669"/>
    <property type="project" value="UniProtKB-ARBA"/>
</dbReference>
<dbReference type="InterPro" id="IPR005821">
    <property type="entry name" value="Ion_trans_dom"/>
</dbReference>